<comment type="caution">
    <text evidence="2">The sequence shown here is derived from an EMBL/GenBank/DDBJ whole genome shotgun (WGS) entry which is preliminary data.</text>
</comment>
<dbReference type="EMBL" id="JBBDGL010000001">
    <property type="protein sequence ID" value="MEJ1154619.1"/>
    <property type="molecule type" value="Genomic_DNA"/>
</dbReference>
<evidence type="ECO:0000313" key="2">
    <source>
        <dbReference type="EMBL" id="MEJ1154619.1"/>
    </source>
</evidence>
<feature type="domain" description="GmrSD restriction endonucleases N-terminal" evidence="1">
    <location>
        <begin position="14"/>
        <end position="226"/>
    </location>
</feature>
<gene>
    <name evidence="2" type="ORF">WDU96_03275</name>
</gene>
<dbReference type="Proteomes" id="UP001368654">
    <property type="component" value="Unassembled WGS sequence"/>
</dbReference>
<sequence length="531" mass="59892">MVSQVDASTVSAGTLFSESKFFVPDYQRRYSWLPKTQIDEFWADLSDGVDDAEYFLGLIILADGPGRQEIVDGQQRLVTLTILTNALRLIALMHGRRLVAESLRTDFLYAMNFETEAQVTRIQLTDPADSSDLRTLLEAESIRAIDDEANSPIYDAHRRLWGHLEADLSKHENPALRVGQWSEFVTKRLTFAVFKHPDRGAAFRVFEVINTRGKILTPTELIKSHLIGTSSDHRDETYRRWTEIENQLDSTGQLDQLTTFVRHVVSLDHGYVIPRDLYDVVSKRYSGLRGVESLLASLESFLPTYLQMLDPGIDLESTEMQMRAFSLADALSMSRFRPLFLAASCEPNADELYRAIVDIVVPGTLAGTFGTGSIEAQFTRAARRLRQGASWDAELKKLGDLRPPRAEFELRLLRGLNRSQAHVVRSALLQNDPAPILMGFPHLVRPKNAENWPGFSEERFDQVGTTIGNWVLTTMERRPPGARTPEGVKQKITSKVLECEISPNIDEWTADAVESRSADVSNSLPELWYGH</sequence>
<name>A0ABU8LQT4_9MICO</name>
<dbReference type="InterPro" id="IPR004919">
    <property type="entry name" value="GmrSD_N"/>
</dbReference>
<dbReference type="PANTHER" id="PTHR35149:SF1">
    <property type="entry name" value="DUF5655 DOMAIN-CONTAINING PROTEIN"/>
    <property type="match status" value="1"/>
</dbReference>
<reference evidence="2 3" key="1">
    <citation type="submission" date="2024-02" db="EMBL/GenBank/DDBJ databases">
        <authorList>
            <person name="Saticioglu I.B."/>
        </authorList>
    </citation>
    <scope>NUCLEOTIDE SEQUENCE [LARGE SCALE GENOMIC DNA]</scope>
    <source>
        <strain evidence="2 3">Mu-86</strain>
    </source>
</reference>
<dbReference type="RefSeq" id="WP_337337053.1">
    <property type="nucleotide sequence ID" value="NZ_JBBDGL010000001.1"/>
</dbReference>
<dbReference type="PANTHER" id="PTHR35149">
    <property type="entry name" value="SLL5132 PROTEIN"/>
    <property type="match status" value="1"/>
</dbReference>
<dbReference type="Pfam" id="PF03235">
    <property type="entry name" value="GmrSD_N"/>
    <property type="match status" value="1"/>
</dbReference>
<evidence type="ECO:0000259" key="1">
    <source>
        <dbReference type="Pfam" id="PF03235"/>
    </source>
</evidence>
<keyword evidence="3" id="KW-1185">Reference proteome</keyword>
<protein>
    <submittedName>
        <fullName evidence="2">DUF262 domain-containing protein</fullName>
    </submittedName>
</protein>
<evidence type="ECO:0000313" key="3">
    <source>
        <dbReference type="Proteomes" id="UP001368654"/>
    </source>
</evidence>
<organism evidence="2 3">
    <name type="scientific">Microbacterium marmarense</name>
    <dbReference type="NCBI Taxonomy" id="3122051"/>
    <lineage>
        <taxon>Bacteria</taxon>
        <taxon>Bacillati</taxon>
        <taxon>Actinomycetota</taxon>
        <taxon>Actinomycetes</taxon>
        <taxon>Micrococcales</taxon>
        <taxon>Microbacteriaceae</taxon>
        <taxon>Microbacterium</taxon>
    </lineage>
</organism>
<accession>A0ABU8LQT4</accession>
<proteinExistence type="predicted"/>